<sequence length="66" mass="7208">MERTMEKELGLSEEMLNAARKQFLEEDLSTLNFEIEELESRLAFTLTTEGGGSSATSGSEGCVCSL</sequence>
<dbReference type="AlphaFoldDB" id="A0A5A5TL86"/>
<organism evidence="2 3">
    <name type="scientific">Dictyobacter arantiisoli</name>
    <dbReference type="NCBI Taxonomy" id="2014874"/>
    <lineage>
        <taxon>Bacteria</taxon>
        <taxon>Bacillati</taxon>
        <taxon>Chloroflexota</taxon>
        <taxon>Ktedonobacteria</taxon>
        <taxon>Ktedonobacterales</taxon>
        <taxon>Dictyobacteraceae</taxon>
        <taxon>Dictyobacter</taxon>
    </lineage>
</organism>
<protein>
    <submittedName>
        <fullName evidence="2">Uncharacterized protein</fullName>
    </submittedName>
</protein>
<evidence type="ECO:0000313" key="3">
    <source>
        <dbReference type="Proteomes" id="UP000322530"/>
    </source>
</evidence>
<gene>
    <name evidence="2" type="ORF">KDI_54600</name>
</gene>
<keyword evidence="3" id="KW-1185">Reference proteome</keyword>
<dbReference type="RefSeq" id="WP_149404689.1">
    <property type="nucleotide sequence ID" value="NZ_BIXY01000167.1"/>
</dbReference>
<comment type="caution">
    <text evidence="2">The sequence shown here is derived from an EMBL/GenBank/DDBJ whole genome shotgun (WGS) entry which is preliminary data.</text>
</comment>
<evidence type="ECO:0000313" key="2">
    <source>
        <dbReference type="EMBL" id="GCF11896.1"/>
    </source>
</evidence>
<dbReference type="Proteomes" id="UP000322530">
    <property type="component" value="Unassembled WGS sequence"/>
</dbReference>
<feature type="compositionally biased region" description="Low complexity" evidence="1">
    <location>
        <begin position="54"/>
        <end position="66"/>
    </location>
</feature>
<reference evidence="2 3" key="1">
    <citation type="submission" date="2019-01" db="EMBL/GenBank/DDBJ databases">
        <title>Draft genome sequence of Dictyobacter sp. Uno17.</title>
        <authorList>
            <person name="Wang C.M."/>
            <person name="Zheng Y."/>
            <person name="Sakai Y."/>
            <person name="Abe K."/>
            <person name="Yokota A."/>
            <person name="Yabe S."/>
        </authorList>
    </citation>
    <scope>NUCLEOTIDE SEQUENCE [LARGE SCALE GENOMIC DNA]</scope>
    <source>
        <strain evidence="2 3">Uno17</strain>
    </source>
</reference>
<dbReference type="EMBL" id="BIXY01000167">
    <property type="protein sequence ID" value="GCF11896.1"/>
    <property type="molecule type" value="Genomic_DNA"/>
</dbReference>
<name>A0A5A5TL86_9CHLR</name>
<feature type="region of interest" description="Disordered" evidence="1">
    <location>
        <begin position="47"/>
        <end position="66"/>
    </location>
</feature>
<accession>A0A5A5TL86</accession>
<evidence type="ECO:0000256" key="1">
    <source>
        <dbReference type="SAM" id="MobiDB-lite"/>
    </source>
</evidence>
<proteinExistence type="predicted"/>